<evidence type="ECO:0000256" key="4">
    <source>
        <dbReference type="ARBA" id="ARBA00023239"/>
    </source>
</evidence>
<comment type="cofactor">
    <cofactor evidence="1 7">
        <name>Mg(2+)</name>
        <dbReference type="ChEBI" id="CHEBI:18420"/>
    </cofactor>
</comment>
<protein>
    <recommendedName>
        <fullName evidence="7">Terpene synthase</fullName>
        <ecNumber evidence="7">4.2.3.-</ecNumber>
    </recommendedName>
</protein>
<feature type="compositionally biased region" description="Pro residues" evidence="8">
    <location>
        <begin position="87"/>
        <end position="105"/>
    </location>
</feature>
<dbReference type="EC" id="4.2.3.-" evidence="7"/>
<evidence type="ECO:0000256" key="8">
    <source>
        <dbReference type="SAM" id="MobiDB-lite"/>
    </source>
</evidence>
<dbReference type="SFLD" id="SFLDS00005">
    <property type="entry name" value="Isoprenoid_Synthase_Type_I"/>
    <property type="match status" value="1"/>
</dbReference>
<dbReference type="SFLD" id="SFLDG01020">
    <property type="entry name" value="Terpene_Cyclase_Like_2"/>
    <property type="match status" value="1"/>
</dbReference>
<keyword evidence="10" id="KW-1185">Reference proteome</keyword>
<evidence type="ECO:0000256" key="6">
    <source>
        <dbReference type="ARBA" id="ARBA00035653"/>
    </source>
</evidence>
<keyword evidence="2 7" id="KW-0479">Metal-binding</keyword>
<dbReference type="Proteomes" id="UP001348265">
    <property type="component" value="Unassembled WGS sequence"/>
</dbReference>
<sequence>MSSLSRVFAAPTVHEVADRASAPSAPLSAPACPGEREPVVPPPEPTASWPASPAERTGPWLPDGPTGLGTSAARALLPLPAESDRPAPGPEAGPAPEGGPRPGDPIPGLYCPPAVPADPAKVAEVDRRLEAWAHDLDLFPPEWAGDFAGFQVGRAVVLQHPAAASLERLVVAGKLLVAENVVDDCYCEDYGGSPIGLGGRLIIAQSALDPLHTADGYQRQWHEGLGADAPLRSYADAMRAFREIASPSQVTRFVHDMARLHLGYLAEGAWAQTRTTPPVWKYLVMRQFNNFRPCLSIVDAVDGYELSEPFYSRPEVQRVTALACNATTLVNDLYSFTKEMAVDEHHLNLPVVIAAEDRGGLKEAYLKAVGIHNEIMHAFEDESAVLAARNPVLARYTTGLAAWVAGNHEWHHTNTYRYSLPNYW</sequence>
<evidence type="ECO:0000256" key="2">
    <source>
        <dbReference type="ARBA" id="ARBA00022723"/>
    </source>
</evidence>
<feature type="region of interest" description="Disordered" evidence="8">
    <location>
        <begin position="14"/>
        <end position="108"/>
    </location>
</feature>
<evidence type="ECO:0000256" key="1">
    <source>
        <dbReference type="ARBA" id="ARBA00001946"/>
    </source>
</evidence>
<dbReference type="PANTHER" id="PTHR35201:SF4">
    <property type="entry name" value="BETA-PINACENE SYNTHASE-RELATED"/>
    <property type="match status" value="1"/>
</dbReference>
<dbReference type="Gene3D" id="1.10.600.10">
    <property type="entry name" value="Farnesyl Diphosphate Synthase"/>
    <property type="match status" value="1"/>
</dbReference>
<evidence type="ECO:0000256" key="7">
    <source>
        <dbReference type="RuleBase" id="RU366034"/>
    </source>
</evidence>
<dbReference type="Pfam" id="PF19086">
    <property type="entry name" value="Terpene_syn_C_2"/>
    <property type="match status" value="1"/>
</dbReference>
<feature type="compositionally biased region" description="Low complexity" evidence="8">
    <location>
        <begin position="20"/>
        <end position="31"/>
    </location>
</feature>
<proteinExistence type="inferred from homology"/>
<comment type="similarity">
    <text evidence="6">Belongs to the terpene synthase family. 2-methylisoborneol synthase subfamily.</text>
</comment>
<name>A0ABU7WTZ7_9ACTN</name>
<dbReference type="InterPro" id="IPR047945">
    <property type="entry name" value="MIB_synthase"/>
</dbReference>
<dbReference type="InterPro" id="IPR034686">
    <property type="entry name" value="Terpene_cyclase-like_2"/>
</dbReference>
<dbReference type="PANTHER" id="PTHR35201">
    <property type="entry name" value="TERPENE SYNTHASE"/>
    <property type="match status" value="1"/>
</dbReference>
<dbReference type="InterPro" id="IPR008949">
    <property type="entry name" value="Isoprenoid_synthase_dom_sf"/>
</dbReference>
<comment type="catalytic activity">
    <reaction evidence="5">
        <text>(E)-2-methylgeranyl diphosphate + H2O = 2-methylisoborneol + diphosphate</text>
        <dbReference type="Rhea" id="RHEA:32571"/>
        <dbReference type="ChEBI" id="CHEBI:15377"/>
        <dbReference type="ChEBI" id="CHEBI:33019"/>
        <dbReference type="ChEBI" id="CHEBI:61984"/>
        <dbReference type="ChEBI" id="CHEBI:61987"/>
        <dbReference type="EC" id="4.2.3.118"/>
    </reaction>
</comment>
<evidence type="ECO:0000256" key="5">
    <source>
        <dbReference type="ARBA" id="ARBA00035573"/>
    </source>
</evidence>
<feature type="compositionally biased region" description="Low complexity" evidence="8">
    <location>
        <begin position="46"/>
        <end position="55"/>
    </location>
</feature>
<evidence type="ECO:0000313" key="9">
    <source>
        <dbReference type="EMBL" id="MEF3114973.1"/>
    </source>
</evidence>
<comment type="caution">
    <text evidence="9">The sequence shown here is derived from an EMBL/GenBank/DDBJ whole genome shotgun (WGS) entry which is preliminary data.</text>
</comment>
<organism evidence="9 10">
    <name type="scientific">Streptomyces chrestomyceticus</name>
    <dbReference type="NCBI Taxonomy" id="68185"/>
    <lineage>
        <taxon>Bacteria</taxon>
        <taxon>Bacillati</taxon>
        <taxon>Actinomycetota</taxon>
        <taxon>Actinomycetes</taxon>
        <taxon>Kitasatosporales</taxon>
        <taxon>Streptomycetaceae</taxon>
        <taxon>Streptomyces</taxon>
    </lineage>
</organism>
<accession>A0ABU7WTZ7</accession>
<evidence type="ECO:0000313" key="10">
    <source>
        <dbReference type="Proteomes" id="UP001348265"/>
    </source>
</evidence>
<reference evidence="9 10" key="1">
    <citation type="submission" date="2023-08" db="EMBL/GenBank/DDBJ databases">
        <authorList>
            <person name="Sharma P."/>
            <person name="Verma V."/>
            <person name="Mohan M.K."/>
            <person name="Dubey A.K."/>
        </authorList>
    </citation>
    <scope>NUCLEOTIDE SEQUENCE [LARGE SCALE GENOMIC DNA]</scope>
    <source>
        <strain evidence="9 10">ADP4</strain>
    </source>
</reference>
<dbReference type="SUPFAM" id="SSF48576">
    <property type="entry name" value="Terpenoid synthases"/>
    <property type="match status" value="1"/>
</dbReference>
<dbReference type="EMBL" id="JAVFKM010000008">
    <property type="protein sequence ID" value="MEF3114973.1"/>
    <property type="molecule type" value="Genomic_DNA"/>
</dbReference>
<keyword evidence="3 7" id="KW-0460">Magnesium</keyword>
<evidence type="ECO:0000256" key="3">
    <source>
        <dbReference type="ARBA" id="ARBA00022842"/>
    </source>
</evidence>
<gene>
    <name evidence="9" type="ORF">RB636_17530</name>
</gene>
<dbReference type="NCBIfam" id="NF041167">
    <property type="entry name" value="f2_encap_cargo2"/>
    <property type="match status" value="1"/>
</dbReference>
<keyword evidence="4 7" id="KW-0456">Lyase</keyword>